<dbReference type="KEGG" id="abat:CFX1CAM_1962"/>
<dbReference type="OrthoDB" id="159249at2"/>
<dbReference type="PANTHER" id="PTHR20930:SF0">
    <property type="entry name" value="PROTEIN ILRUN"/>
    <property type="match status" value="1"/>
</dbReference>
<feature type="compositionally biased region" description="Low complexity" evidence="1">
    <location>
        <begin position="66"/>
        <end position="78"/>
    </location>
</feature>
<dbReference type="PANTHER" id="PTHR20930">
    <property type="entry name" value="OVARIAN CARCINOMA ANTIGEN CA125-RELATED"/>
    <property type="match status" value="1"/>
</dbReference>
<feature type="domain" description="Nbr1 FW" evidence="2">
    <location>
        <begin position="115"/>
        <end position="219"/>
    </location>
</feature>
<evidence type="ECO:0000313" key="4">
    <source>
        <dbReference type="Proteomes" id="UP000195514"/>
    </source>
</evidence>
<dbReference type="CDD" id="cd14947">
    <property type="entry name" value="NBR1_like"/>
    <property type="match status" value="1"/>
</dbReference>
<dbReference type="RefSeq" id="WP_087862822.1">
    <property type="nucleotide sequence ID" value="NZ_LT859958.1"/>
</dbReference>
<evidence type="ECO:0000313" key="3">
    <source>
        <dbReference type="EMBL" id="SMX55027.1"/>
    </source>
</evidence>
<evidence type="ECO:0000256" key="1">
    <source>
        <dbReference type="SAM" id="MobiDB-lite"/>
    </source>
</evidence>
<accession>A0A1Y6K881</accession>
<name>A0A1Y6K881_9CHLR</name>
<dbReference type="Proteomes" id="UP000195514">
    <property type="component" value="Chromosome I"/>
</dbReference>
<dbReference type="Pfam" id="PF16158">
    <property type="entry name" value="N_BRCA1_IG"/>
    <property type="match status" value="1"/>
</dbReference>
<proteinExistence type="predicted"/>
<protein>
    <recommendedName>
        <fullName evidence="2">Nbr1 FW domain-containing protein</fullName>
    </recommendedName>
</protein>
<feature type="compositionally biased region" description="Pro residues" evidence="1">
    <location>
        <begin position="56"/>
        <end position="65"/>
    </location>
</feature>
<dbReference type="InterPro" id="IPR013783">
    <property type="entry name" value="Ig-like_fold"/>
</dbReference>
<organism evidence="3 4">
    <name type="scientific">Candidatus Brevifilum fermentans</name>
    <dbReference type="NCBI Taxonomy" id="1986204"/>
    <lineage>
        <taxon>Bacteria</taxon>
        <taxon>Bacillati</taxon>
        <taxon>Chloroflexota</taxon>
        <taxon>Anaerolineae</taxon>
        <taxon>Anaerolineales</taxon>
        <taxon>Anaerolineaceae</taxon>
        <taxon>Candidatus Brevifilum</taxon>
    </lineage>
</organism>
<gene>
    <name evidence="3" type="ORF">CFX1CAM_1962</name>
</gene>
<dbReference type="EMBL" id="LT859958">
    <property type="protein sequence ID" value="SMX55027.1"/>
    <property type="molecule type" value="Genomic_DNA"/>
</dbReference>
<dbReference type="PROSITE" id="PS51257">
    <property type="entry name" value="PROKAR_LIPOPROTEIN"/>
    <property type="match status" value="1"/>
</dbReference>
<dbReference type="Gene3D" id="2.60.40.10">
    <property type="entry name" value="Immunoglobulins"/>
    <property type="match status" value="1"/>
</dbReference>
<keyword evidence="4" id="KW-1185">Reference proteome</keyword>
<dbReference type="AlphaFoldDB" id="A0A1Y6K881"/>
<feature type="region of interest" description="Disordered" evidence="1">
    <location>
        <begin position="53"/>
        <end position="93"/>
    </location>
</feature>
<evidence type="ECO:0000259" key="2">
    <source>
        <dbReference type="Pfam" id="PF16158"/>
    </source>
</evidence>
<reference evidence="4" key="1">
    <citation type="submission" date="2017-05" db="EMBL/GenBank/DDBJ databases">
        <authorList>
            <person name="Kirkegaard R."/>
            <person name="Mcilroy J S."/>
        </authorList>
    </citation>
    <scope>NUCLEOTIDE SEQUENCE [LARGE SCALE GENOMIC DNA]</scope>
</reference>
<dbReference type="InterPro" id="IPR032350">
    <property type="entry name" value="Nbr1_FW"/>
</dbReference>
<sequence length="386" mass="41687">MKKPLYVTIVTLILCLILVGCNFPKQKPQENQVDLLNTAAAQTVQAKQTLIAQPSEVPPTLPPSPTHTLDQSEPTLAPTSPPTAEPTAEPTAVPTITATSTPEIPCDQASFVSETIPDGTDFFPGQGFTKTWTIKNTGSCTWTADYHVVFFSGNAMGAPAARSLTTGTVAPGQTIQISLEMQAPITSGTYQGDFKLRNAGGVLFGIGAKDGPFWVKINVYTLPYDFTENVCASGVKWTSGAGTLPCPGKYDDHRGWVLVIDKPTLENKTVENKPGMQVHPDYSDKGWIRGTYPEITLPGSTIFRATIGCYGNEKCDVKFKLNARIDGGDEQTLATWSEIQDGKVNKVEFDLSHLAGKKVQFILMVDANGSPTNDVSLWFGPRIESK</sequence>